<gene>
    <name evidence="7" type="ORF">PMI13_01124</name>
</gene>
<keyword evidence="4" id="KW-0804">Transcription</keyword>
<evidence type="ECO:0000256" key="4">
    <source>
        <dbReference type="ARBA" id="ARBA00023163"/>
    </source>
</evidence>
<comment type="caution">
    <text evidence="7">The sequence shown here is derived from an EMBL/GenBank/DDBJ whole genome shotgun (WGS) entry which is preliminary data.</text>
</comment>
<dbReference type="Pfam" id="PF08281">
    <property type="entry name" value="Sigma70_r4_2"/>
    <property type="match status" value="1"/>
</dbReference>
<keyword evidence="8" id="KW-1185">Reference proteome</keyword>
<dbReference type="OrthoDB" id="665981at2"/>
<dbReference type="Pfam" id="PF04542">
    <property type="entry name" value="Sigma70_r2"/>
    <property type="match status" value="1"/>
</dbReference>
<dbReference type="InterPro" id="IPR036388">
    <property type="entry name" value="WH-like_DNA-bd_sf"/>
</dbReference>
<evidence type="ECO:0000256" key="1">
    <source>
        <dbReference type="ARBA" id="ARBA00010641"/>
    </source>
</evidence>
<keyword evidence="2" id="KW-0805">Transcription regulation</keyword>
<proteinExistence type="inferred from homology"/>
<evidence type="ECO:0000259" key="5">
    <source>
        <dbReference type="Pfam" id="PF04542"/>
    </source>
</evidence>
<protein>
    <submittedName>
        <fullName evidence="7">RNA polymerase sigma factor, sigma-70 family</fullName>
    </submittedName>
</protein>
<dbReference type="AlphaFoldDB" id="J2K2K2"/>
<dbReference type="NCBIfam" id="TIGR02937">
    <property type="entry name" value="sigma70-ECF"/>
    <property type="match status" value="1"/>
</dbReference>
<accession>J2K2K2</accession>
<evidence type="ECO:0000313" key="8">
    <source>
        <dbReference type="Proteomes" id="UP000007509"/>
    </source>
</evidence>
<dbReference type="PATRIC" id="fig|1144316.3.peg.1129"/>
<sequence length="193" mass="22579">MDSAYTTYGDEQLLALWKSGDATAFECFFKANFLRLAETAFRKTGDWHLSEELAQDALYLLYKNSEKIESRPIAYCHEILKNKIIDLYRKRKLHTTPQTEKDAILVETNPYKGSIEYKELEAQVRYHVGTLPEQCRQVFLLRREAGLTNRETALKLGLSEKTVENHMTRALTILRKKLDYYLCWGLMVVELFQ</sequence>
<feature type="domain" description="RNA polymerase sigma-70 region 2" evidence="5">
    <location>
        <begin position="31"/>
        <end position="92"/>
    </location>
</feature>
<dbReference type="Gene3D" id="1.10.10.10">
    <property type="entry name" value="Winged helix-like DNA-binding domain superfamily/Winged helix DNA-binding domain"/>
    <property type="match status" value="1"/>
</dbReference>
<dbReference type="InterPro" id="IPR007627">
    <property type="entry name" value="RNA_pol_sigma70_r2"/>
</dbReference>
<evidence type="ECO:0000313" key="7">
    <source>
        <dbReference type="EMBL" id="EJL74385.1"/>
    </source>
</evidence>
<dbReference type="InterPro" id="IPR013249">
    <property type="entry name" value="RNA_pol_sigma70_r4_t2"/>
</dbReference>
<organism evidence="7 8">
    <name type="scientific">Chryseobacterium populi</name>
    <dbReference type="NCBI Taxonomy" id="1144316"/>
    <lineage>
        <taxon>Bacteria</taxon>
        <taxon>Pseudomonadati</taxon>
        <taxon>Bacteroidota</taxon>
        <taxon>Flavobacteriia</taxon>
        <taxon>Flavobacteriales</taxon>
        <taxon>Weeksellaceae</taxon>
        <taxon>Chryseobacterium group</taxon>
        <taxon>Chryseobacterium</taxon>
    </lineage>
</organism>
<dbReference type="PANTHER" id="PTHR43133:SF46">
    <property type="entry name" value="RNA POLYMERASE SIGMA-70 FACTOR ECF SUBFAMILY"/>
    <property type="match status" value="1"/>
</dbReference>
<comment type="similarity">
    <text evidence="1">Belongs to the sigma-70 factor family. ECF subfamily.</text>
</comment>
<dbReference type="EMBL" id="AKJY01000014">
    <property type="protein sequence ID" value="EJL74385.1"/>
    <property type="molecule type" value="Genomic_DNA"/>
</dbReference>
<name>J2K2K2_9FLAO</name>
<evidence type="ECO:0000256" key="3">
    <source>
        <dbReference type="ARBA" id="ARBA00023082"/>
    </source>
</evidence>
<feature type="domain" description="RNA polymerase sigma factor 70 region 4 type 2" evidence="6">
    <location>
        <begin position="129"/>
        <end position="172"/>
    </location>
</feature>
<dbReference type="InterPro" id="IPR013324">
    <property type="entry name" value="RNA_pol_sigma_r3/r4-like"/>
</dbReference>
<dbReference type="GO" id="GO:0006352">
    <property type="term" value="P:DNA-templated transcription initiation"/>
    <property type="evidence" value="ECO:0007669"/>
    <property type="project" value="InterPro"/>
</dbReference>
<keyword evidence="3" id="KW-0731">Sigma factor</keyword>
<dbReference type="SUPFAM" id="SSF88659">
    <property type="entry name" value="Sigma3 and sigma4 domains of RNA polymerase sigma factors"/>
    <property type="match status" value="1"/>
</dbReference>
<dbReference type="InterPro" id="IPR013325">
    <property type="entry name" value="RNA_pol_sigma_r2"/>
</dbReference>
<evidence type="ECO:0000256" key="2">
    <source>
        <dbReference type="ARBA" id="ARBA00023015"/>
    </source>
</evidence>
<evidence type="ECO:0000259" key="6">
    <source>
        <dbReference type="Pfam" id="PF08281"/>
    </source>
</evidence>
<reference evidence="7 8" key="1">
    <citation type="journal article" date="2012" name="J. Bacteriol.">
        <title>Twenty-one genome sequences from Pseudomonas species and 19 genome sequences from diverse bacteria isolated from the rhizosphere and endosphere of Populus deltoides.</title>
        <authorList>
            <person name="Brown S.D."/>
            <person name="Utturkar S.M."/>
            <person name="Klingeman D.M."/>
            <person name="Johnson C.M."/>
            <person name="Martin S.L."/>
            <person name="Land M.L."/>
            <person name="Lu T.Y."/>
            <person name="Schadt C.W."/>
            <person name="Doktycz M.J."/>
            <person name="Pelletier D.A."/>
        </authorList>
    </citation>
    <scope>NUCLEOTIDE SEQUENCE [LARGE SCALE GENOMIC DNA]</scope>
    <source>
        <strain evidence="7 8">CF314</strain>
    </source>
</reference>
<dbReference type="Proteomes" id="UP000007509">
    <property type="component" value="Unassembled WGS sequence"/>
</dbReference>
<dbReference type="InterPro" id="IPR039425">
    <property type="entry name" value="RNA_pol_sigma-70-like"/>
</dbReference>
<dbReference type="SUPFAM" id="SSF88946">
    <property type="entry name" value="Sigma2 domain of RNA polymerase sigma factors"/>
    <property type="match status" value="1"/>
</dbReference>
<dbReference type="RefSeq" id="WP_007841479.1">
    <property type="nucleotide sequence ID" value="NZ_AKJY01000014.1"/>
</dbReference>
<dbReference type="Gene3D" id="1.10.1740.10">
    <property type="match status" value="1"/>
</dbReference>
<dbReference type="GO" id="GO:0003677">
    <property type="term" value="F:DNA binding"/>
    <property type="evidence" value="ECO:0007669"/>
    <property type="project" value="InterPro"/>
</dbReference>
<dbReference type="PANTHER" id="PTHR43133">
    <property type="entry name" value="RNA POLYMERASE ECF-TYPE SIGMA FACTO"/>
    <property type="match status" value="1"/>
</dbReference>
<dbReference type="GO" id="GO:0016987">
    <property type="term" value="F:sigma factor activity"/>
    <property type="evidence" value="ECO:0007669"/>
    <property type="project" value="UniProtKB-KW"/>
</dbReference>
<dbReference type="InterPro" id="IPR014284">
    <property type="entry name" value="RNA_pol_sigma-70_dom"/>
</dbReference>